<reference evidence="2 3" key="1">
    <citation type="submission" date="2016-12" db="EMBL/GenBank/DDBJ databases">
        <title>The new phylogeny of genus Mycobacterium.</title>
        <authorList>
            <person name="Tortoli E."/>
            <person name="Trovato A."/>
            <person name="Cirillo D.M."/>
        </authorList>
    </citation>
    <scope>NUCLEOTIDE SEQUENCE [LARGE SCALE GENOMIC DNA]</scope>
    <source>
        <strain evidence="2 3">DSM 44624</strain>
    </source>
</reference>
<gene>
    <name evidence="2" type="ORF">BST20_20125</name>
    <name evidence="1" type="ORF">MBRA_13440</name>
</gene>
<evidence type="ECO:0008006" key="5">
    <source>
        <dbReference type="Google" id="ProtNLM"/>
    </source>
</evidence>
<protein>
    <recommendedName>
        <fullName evidence="5">DUF559 domain-containing protein</fullName>
    </recommendedName>
</protein>
<proteinExistence type="predicted"/>
<keyword evidence="4" id="KW-1185">Reference proteome</keyword>
<dbReference type="RefSeq" id="WP_083133176.1">
    <property type="nucleotide sequence ID" value="NZ_AP022606.1"/>
</dbReference>
<reference evidence="1 4" key="2">
    <citation type="journal article" date="2019" name="Emerg. Microbes Infect.">
        <title>Comprehensive subspecies identification of 175 nontuberculous mycobacteria species based on 7547 genomic profiles.</title>
        <authorList>
            <person name="Matsumoto Y."/>
            <person name="Kinjo T."/>
            <person name="Motooka D."/>
            <person name="Nabeya D."/>
            <person name="Jung N."/>
            <person name="Uechi K."/>
            <person name="Horii T."/>
            <person name="Iida T."/>
            <person name="Fujita J."/>
            <person name="Nakamura S."/>
        </authorList>
    </citation>
    <scope>NUCLEOTIDE SEQUENCE [LARGE SCALE GENOMIC DNA]</scope>
    <source>
        <strain evidence="1 4">JCM 12687</strain>
    </source>
</reference>
<dbReference type="EMBL" id="MVHM01000015">
    <property type="protein sequence ID" value="ORA34333.1"/>
    <property type="molecule type" value="Genomic_DNA"/>
</dbReference>
<evidence type="ECO:0000313" key="2">
    <source>
        <dbReference type="EMBL" id="ORA34333.1"/>
    </source>
</evidence>
<dbReference type="Gene3D" id="3.40.960.10">
    <property type="entry name" value="VSR Endonuclease"/>
    <property type="match status" value="1"/>
</dbReference>
<dbReference type="Proteomes" id="UP000192441">
    <property type="component" value="Unassembled WGS sequence"/>
</dbReference>
<sequence length="304" mass="33734">MGEHGWPFVGTEALAEGRVTKRTLRSRHEMIYRNVYVPRGHELTAVTKGIAAWLWSGRAATVAGLSAAALHGSNWIDPRLPAELNRTEACNVDGIVIHREKLRDDESCLVRGMPVTTPARTAFDLARRKGVTTAVIRLDALANATGVNPVSIESVGQNHRGARGLIQLRRVLELMDGGAESPQETRTRLVLVRAGLPKPKTQIVVRDRYGIPFARIDMGYDEWKVGVEFDGPQHWTDPAIRTADVDRQAELAALGWRLVHVSGDMLRYRSDVVVVRTCDALQAAGCTWLADCGLEERFRRRYVA</sequence>
<evidence type="ECO:0000313" key="1">
    <source>
        <dbReference type="EMBL" id="BBZ11149.1"/>
    </source>
</evidence>
<dbReference type="AlphaFoldDB" id="A0A7I7W0P7"/>
<evidence type="ECO:0000313" key="4">
    <source>
        <dbReference type="Proteomes" id="UP000467379"/>
    </source>
</evidence>
<dbReference type="EMBL" id="AP022606">
    <property type="protein sequence ID" value="BBZ11149.1"/>
    <property type="molecule type" value="Genomic_DNA"/>
</dbReference>
<organism evidence="2 3">
    <name type="scientific">Mycobacterium branderi</name>
    <dbReference type="NCBI Taxonomy" id="43348"/>
    <lineage>
        <taxon>Bacteria</taxon>
        <taxon>Bacillati</taxon>
        <taxon>Actinomycetota</taxon>
        <taxon>Actinomycetes</taxon>
        <taxon>Mycobacteriales</taxon>
        <taxon>Mycobacteriaceae</taxon>
        <taxon>Mycobacterium</taxon>
    </lineage>
</organism>
<evidence type="ECO:0000313" key="3">
    <source>
        <dbReference type="Proteomes" id="UP000192441"/>
    </source>
</evidence>
<accession>A0A7I7W0P7</accession>
<name>A0A7I7W0P7_9MYCO</name>
<dbReference type="OrthoDB" id="3173471at2"/>
<reference evidence="1" key="3">
    <citation type="submission" date="2020-02" db="EMBL/GenBank/DDBJ databases">
        <authorList>
            <person name="Matsumoto Y."/>
            <person name="Kinjo T."/>
            <person name="Motooka D."/>
            <person name="Nabeya D."/>
            <person name="Jung N."/>
            <person name="Uechi K."/>
            <person name="Horii T."/>
            <person name="Iida T."/>
            <person name="Fujita J."/>
            <person name="Nakamura S."/>
        </authorList>
    </citation>
    <scope>NUCLEOTIDE SEQUENCE</scope>
    <source>
        <strain evidence="1">JCM 12687</strain>
    </source>
</reference>
<dbReference type="Proteomes" id="UP000467379">
    <property type="component" value="Chromosome"/>
</dbReference>